<evidence type="ECO:0000259" key="11">
    <source>
        <dbReference type="Pfam" id="PF18611"/>
    </source>
</evidence>
<comment type="subcellular location">
    <subcellularLocation>
        <location evidence="1">Membrane</location>
        <topology evidence="1">Single-pass type I membrane protein</topology>
    </subcellularLocation>
</comment>
<feature type="domain" description="IL-3 receptor alpha chain N-terminal" evidence="11">
    <location>
        <begin position="55"/>
        <end position="132"/>
    </location>
</feature>
<keyword evidence="6" id="KW-0675">Receptor</keyword>
<dbReference type="Gene3D" id="2.60.40.10">
    <property type="entry name" value="Immunoglobulins"/>
    <property type="match status" value="2"/>
</dbReference>
<evidence type="ECO:0000256" key="1">
    <source>
        <dbReference type="ARBA" id="ARBA00004479"/>
    </source>
</evidence>
<evidence type="ECO:0000256" key="9">
    <source>
        <dbReference type="SAM" id="Phobius"/>
    </source>
</evidence>
<evidence type="ECO:0000256" key="7">
    <source>
        <dbReference type="ARBA" id="ARBA00023180"/>
    </source>
</evidence>
<feature type="domain" description="Type I cytokine receptor cytokine-binding" evidence="10">
    <location>
        <begin position="143"/>
        <end position="233"/>
    </location>
</feature>
<protein>
    <recommendedName>
        <fullName evidence="14">Granulocyte-macrophage colony-stimulating factor receptor subunit alpha</fullName>
    </recommendedName>
</protein>
<evidence type="ECO:0008006" key="14">
    <source>
        <dbReference type="Google" id="ProtNLM"/>
    </source>
</evidence>
<dbReference type="PROSITE" id="PS01356">
    <property type="entry name" value="HEMATOPO_REC_S_F2"/>
    <property type="match status" value="1"/>
</dbReference>
<sequence>MWQPRGRAMGTADLHHLGSPTSLLATAFLLSVVLDSAWLLTQEQQDLPAVKPDASLNVKFDPQTTKLTWDCKENTTYGECALIHKEKGLIKKKVKHSDCQCTFPDCSLHGGVTLTVEVSVNQRRLSEMLVYTNPGKEGTAAENFSCVIYDADFMNCSWAKGRAAPDDVQYFLYVRSKKRIERECPRYLKDSGTHVGCHLRNLSGLTSYSYFLVNGTSQEAGIQFFDSVLLLKEIEQYNPPDNISVQCNASHCLIQWEKPRTRQARSNRELQYQLDIERWRDTSSSRSQLIVVFGDSGNRYNFPKPGSKAKHTVKIRTADARKARWGAWSPPVEFGSEEPESSLVYIYVMVVLGTLVCGLTLGCLFKRFLKTHRLFPPVPQIKDKLNDNQQVDHEAPGGHRPREEPVTASGRASELKGNQLPVDAEEALRRCQFPEHGDTEPTPQGPRHPATPDQKMQESQVAI</sequence>
<dbReference type="InterPro" id="IPR003532">
    <property type="entry name" value="Short_hematopoietin_rcpt_2_CS"/>
</dbReference>
<evidence type="ECO:0000256" key="6">
    <source>
        <dbReference type="ARBA" id="ARBA00023170"/>
    </source>
</evidence>
<keyword evidence="7" id="KW-0325">Glycoprotein</keyword>
<dbReference type="SUPFAM" id="SSF49265">
    <property type="entry name" value="Fibronectin type III"/>
    <property type="match status" value="2"/>
</dbReference>
<evidence type="ECO:0000256" key="4">
    <source>
        <dbReference type="ARBA" id="ARBA00022989"/>
    </source>
</evidence>
<evidence type="ECO:0000256" key="8">
    <source>
        <dbReference type="SAM" id="MobiDB-lite"/>
    </source>
</evidence>
<keyword evidence="5 9" id="KW-0472">Membrane</keyword>
<evidence type="ECO:0000256" key="3">
    <source>
        <dbReference type="ARBA" id="ARBA00022729"/>
    </source>
</evidence>
<keyword evidence="3" id="KW-0732">Signal</keyword>
<dbReference type="GO" id="GO:0004896">
    <property type="term" value="F:cytokine receptor activity"/>
    <property type="evidence" value="ECO:0007669"/>
    <property type="project" value="InterPro"/>
</dbReference>
<evidence type="ECO:0000313" key="12">
    <source>
        <dbReference type="EMBL" id="KAG5193222.1"/>
    </source>
</evidence>
<proteinExistence type="predicted"/>
<dbReference type="InterPro" id="IPR040907">
    <property type="entry name" value="IL3Ra_N"/>
</dbReference>
<accession>A0A835ZJE8</accession>
<dbReference type="InterPro" id="IPR013783">
    <property type="entry name" value="Ig-like_fold"/>
</dbReference>
<dbReference type="EMBL" id="JAEMGP010000027">
    <property type="protein sequence ID" value="KAG5193222.1"/>
    <property type="molecule type" value="Genomic_DNA"/>
</dbReference>
<evidence type="ECO:0000256" key="5">
    <source>
        <dbReference type="ARBA" id="ARBA00023136"/>
    </source>
</evidence>
<dbReference type="PANTHER" id="PTHR23037:SF46">
    <property type="entry name" value="INTERLEUKIN 5 RECEPTOR SUBUNIT ALPHA"/>
    <property type="match status" value="1"/>
</dbReference>
<evidence type="ECO:0000313" key="13">
    <source>
        <dbReference type="Proteomes" id="UP000664991"/>
    </source>
</evidence>
<comment type="caution">
    <text evidence="12">The sequence shown here is derived from an EMBL/GenBank/DDBJ whole genome shotgun (WGS) entry which is preliminary data.</text>
</comment>
<keyword evidence="2 9" id="KW-0812">Transmembrane</keyword>
<dbReference type="InterPro" id="IPR036116">
    <property type="entry name" value="FN3_sf"/>
</dbReference>
<dbReference type="PANTHER" id="PTHR23037">
    <property type="entry name" value="CYTOKINE RECEPTOR"/>
    <property type="match status" value="1"/>
</dbReference>
<dbReference type="Pfam" id="PF18611">
    <property type="entry name" value="IL3Ra_N"/>
    <property type="match status" value="1"/>
</dbReference>
<name>A0A835ZJE8_SHEEP</name>
<evidence type="ECO:0000256" key="2">
    <source>
        <dbReference type="ARBA" id="ARBA00022692"/>
    </source>
</evidence>
<reference evidence="12 13" key="1">
    <citation type="submission" date="2020-12" db="EMBL/GenBank/DDBJ databases">
        <title>De novo assembly of Tibetan sheep genome.</title>
        <authorList>
            <person name="Li X."/>
        </authorList>
    </citation>
    <scope>NUCLEOTIDE SEQUENCE [LARGE SCALE GENOMIC DNA]</scope>
    <source>
        <tissue evidence="12">Heart</tissue>
    </source>
</reference>
<dbReference type="InterPro" id="IPR015321">
    <property type="entry name" value="TypeI_recpt_CBD"/>
</dbReference>
<gene>
    <name evidence="12" type="ORF">JEQ12_019583</name>
</gene>
<dbReference type="FunFam" id="2.60.40.10:FF:001087">
    <property type="entry name" value="Colony stimulating factor 2 receptor alpha subunit"/>
    <property type="match status" value="1"/>
</dbReference>
<evidence type="ECO:0000259" key="10">
    <source>
        <dbReference type="Pfam" id="PF09240"/>
    </source>
</evidence>
<dbReference type="GO" id="GO:0009897">
    <property type="term" value="C:external side of plasma membrane"/>
    <property type="evidence" value="ECO:0007669"/>
    <property type="project" value="TreeGrafter"/>
</dbReference>
<keyword evidence="4 9" id="KW-1133">Transmembrane helix</keyword>
<feature type="compositionally biased region" description="Basic and acidic residues" evidence="8">
    <location>
        <begin position="381"/>
        <end position="405"/>
    </location>
</feature>
<dbReference type="AlphaFoldDB" id="A0A835ZJE8"/>
<organism evidence="12 13">
    <name type="scientific">Ovis aries</name>
    <name type="common">Sheep</name>
    <dbReference type="NCBI Taxonomy" id="9940"/>
    <lineage>
        <taxon>Eukaryota</taxon>
        <taxon>Metazoa</taxon>
        <taxon>Chordata</taxon>
        <taxon>Craniata</taxon>
        <taxon>Vertebrata</taxon>
        <taxon>Euteleostomi</taxon>
        <taxon>Mammalia</taxon>
        <taxon>Eutheria</taxon>
        <taxon>Laurasiatheria</taxon>
        <taxon>Artiodactyla</taxon>
        <taxon>Ruminantia</taxon>
        <taxon>Pecora</taxon>
        <taxon>Bovidae</taxon>
        <taxon>Caprinae</taxon>
        <taxon>Ovis</taxon>
    </lineage>
</organism>
<feature type="compositionally biased region" description="Basic and acidic residues" evidence="8">
    <location>
        <begin position="426"/>
        <end position="439"/>
    </location>
</feature>
<feature type="region of interest" description="Disordered" evidence="8">
    <location>
        <begin position="379"/>
        <end position="463"/>
    </location>
</feature>
<dbReference type="Pfam" id="PF09240">
    <property type="entry name" value="IL6Ra-bind"/>
    <property type="match status" value="1"/>
</dbReference>
<feature type="transmembrane region" description="Helical" evidence="9">
    <location>
        <begin position="344"/>
        <end position="365"/>
    </location>
</feature>
<dbReference type="Proteomes" id="UP000664991">
    <property type="component" value="Unassembled WGS sequence"/>
</dbReference>